<evidence type="ECO:0000256" key="13">
    <source>
        <dbReference type="PROSITE-ProRule" id="PRU00042"/>
    </source>
</evidence>
<dbReference type="SMART" id="SM00398">
    <property type="entry name" value="HMG"/>
    <property type="match status" value="1"/>
</dbReference>
<organism evidence="19 20">
    <name type="scientific">Magallana gigas</name>
    <name type="common">Pacific oyster</name>
    <name type="synonym">Crassostrea gigas</name>
    <dbReference type="NCBI Taxonomy" id="29159"/>
    <lineage>
        <taxon>Eukaryota</taxon>
        <taxon>Metazoa</taxon>
        <taxon>Spiralia</taxon>
        <taxon>Lophotrochozoa</taxon>
        <taxon>Mollusca</taxon>
        <taxon>Bivalvia</taxon>
        <taxon>Autobranchia</taxon>
        <taxon>Pteriomorphia</taxon>
        <taxon>Ostreida</taxon>
        <taxon>Ostreoidea</taxon>
        <taxon>Ostreidae</taxon>
        <taxon>Magallana</taxon>
    </lineage>
</organism>
<evidence type="ECO:0000256" key="1">
    <source>
        <dbReference type="ARBA" id="ARBA00004123"/>
    </source>
</evidence>
<keyword evidence="3" id="KW-0678">Repressor</keyword>
<dbReference type="GO" id="GO:0008270">
    <property type="term" value="F:zinc ion binding"/>
    <property type="evidence" value="ECO:0007669"/>
    <property type="project" value="UniProtKB-KW"/>
</dbReference>
<dbReference type="SUPFAM" id="SSF47095">
    <property type="entry name" value="HMG-box"/>
    <property type="match status" value="1"/>
</dbReference>
<feature type="domain" description="HMG box" evidence="16">
    <location>
        <begin position="454"/>
        <end position="522"/>
    </location>
</feature>
<dbReference type="SMART" id="SM00536">
    <property type="entry name" value="AXH"/>
    <property type="match status" value="1"/>
</dbReference>
<dbReference type="Pfam" id="PF08517">
    <property type="entry name" value="AXH"/>
    <property type="match status" value="1"/>
</dbReference>
<evidence type="ECO:0000256" key="10">
    <source>
        <dbReference type="ARBA" id="ARBA00025095"/>
    </source>
</evidence>
<dbReference type="GO" id="GO:0000981">
    <property type="term" value="F:DNA-binding transcription factor activity, RNA polymerase II-specific"/>
    <property type="evidence" value="ECO:0007669"/>
    <property type="project" value="TreeGrafter"/>
</dbReference>
<dbReference type="InterPro" id="IPR039655">
    <property type="entry name" value="HBP1"/>
</dbReference>
<keyword evidence="13" id="KW-0862">Zinc</keyword>
<dbReference type="Gene3D" id="3.30.160.60">
    <property type="entry name" value="Classic Zinc Finger"/>
    <property type="match status" value="1"/>
</dbReference>
<evidence type="ECO:0000259" key="16">
    <source>
        <dbReference type="PROSITE" id="PS50118"/>
    </source>
</evidence>
<evidence type="ECO:0000259" key="17">
    <source>
        <dbReference type="PROSITE" id="PS50157"/>
    </source>
</evidence>
<feature type="domain" description="AXH" evidence="18">
    <location>
        <begin position="244"/>
        <end position="394"/>
    </location>
</feature>
<accession>A0A8W8LJP3</accession>
<dbReference type="InterPro" id="IPR036910">
    <property type="entry name" value="HMG_box_dom_sf"/>
</dbReference>
<keyword evidence="13" id="KW-0863">Zinc-finger</keyword>
<dbReference type="PANTHER" id="PTHR15499:SF3">
    <property type="entry name" value="HMG BOX-CONTAINING PROTEIN 1"/>
    <property type="match status" value="1"/>
</dbReference>
<name>A0A8W8LJP3_MAGGI</name>
<feature type="region of interest" description="Disordered" evidence="15">
    <location>
        <begin position="92"/>
        <end position="132"/>
    </location>
</feature>
<evidence type="ECO:0000256" key="11">
    <source>
        <dbReference type="ARBA" id="ARBA00030026"/>
    </source>
</evidence>
<dbReference type="Proteomes" id="UP000005408">
    <property type="component" value="Unassembled WGS sequence"/>
</dbReference>
<evidence type="ECO:0000256" key="15">
    <source>
        <dbReference type="SAM" id="MobiDB-lite"/>
    </source>
</evidence>
<dbReference type="InterPro" id="IPR036096">
    <property type="entry name" value="Ataxin_AXH_dom_sf"/>
</dbReference>
<protein>
    <recommendedName>
        <fullName evidence="2">HMG box-containing protein 1</fullName>
    </recommendedName>
    <alternativeName>
        <fullName evidence="12">HMG box transcription factor 1</fullName>
    </alternativeName>
    <alternativeName>
        <fullName evidence="11">High mobility group box transcription factor 1</fullName>
    </alternativeName>
</protein>
<dbReference type="GO" id="GO:0003723">
    <property type="term" value="F:RNA binding"/>
    <property type="evidence" value="ECO:0007669"/>
    <property type="project" value="InterPro"/>
</dbReference>
<dbReference type="InterPro" id="IPR009071">
    <property type="entry name" value="HMG_box_dom"/>
</dbReference>
<evidence type="ECO:0000259" key="18">
    <source>
        <dbReference type="PROSITE" id="PS51148"/>
    </source>
</evidence>
<dbReference type="PROSITE" id="PS51148">
    <property type="entry name" value="AXH"/>
    <property type="match status" value="1"/>
</dbReference>
<comment type="function">
    <text evidence="10">Transcriptional repressor that binds to the promoter region of target genes. Plays a role in the regulation of the cell cycle and of the Wnt pathway. Binds preferentially to the sequence 5'-TTCATTCATTCA-3'. Binding to the histone H1.0 promoter is enhanced by interaction with RB1. Disrupts the interaction between DNA and TCF4.</text>
</comment>
<evidence type="ECO:0000256" key="5">
    <source>
        <dbReference type="ARBA" id="ARBA00022843"/>
    </source>
</evidence>
<keyword evidence="13" id="KW-0479">Metal-binding</keyword>
<dbReference type="SUPFAM" id="SSF102031">
    <property type="entry name" value="AXH domain"/>
    <property type="match status" value="1"/>
</dbReference>
<evidence type="ECO:0000256" key="7">
    <source>
        <dbReference type="ARBA" id="ARBA00023125"/>
    </source>
</evidence>
<keyword evidence="8" id="KW-0804">Transcription</keyword>
<feature type="compositionally biased region" description="Low complexity" evidence="15">
    <location>
        <begin position="429"/>
        <end position="440"/>
    </location>
</feature>
<feature type="region of interest" description="Disordered" evidence="15">
    <location>
        <begin position="593"/>
        <end position="613"/>
    </location>
</feature>
<evidence type="ECO:0000256" key="4">
    <source>
        <dbReference type="ARBA" id="ARBA00022687"/>
    </source>
</evidence>
<dbReference type="SMART" id="SM00355">
    <property type="entry name" value="ZnF_C2H2"/>
    <property type="match status" value="2"/>
</dbReference>
<feature type="DNA-binding region" description="HMG box" evidence="14">
    <location>
        <begin position="454"/>
        <end position="522"/>
    </location>
</feature>
<dbReference type="InterPro" id="IPR036236">
    <property type="entry name" value="Znf_C2H2_sf"/>
</dbReference>
<sequence>MASVGEPTHSKRPHVATERLKEFLNAPSPTKQKYCPVQGCSKVLSSDPGLRYHIQAHHSHHQEYVCSRCNRSFKSSNGLKYHLKKRAGHCQETEAEAGGKLSPTEEEGPTSQNQVETAPTIRRQSSSIPKPLNLIGQPSLSTLVTNDNVNQNEAESRLIEFANIATSPQSPLMQSAPPKIWDKSPAMRHIKFPDSNIPTASTVSSQTPRDDNGNYFDDGSDPSVTTTSPFPGCTSAQSNAEETWSHSWPKAVWRCFIKDTRVHFVGGSARQTRELWDWQSVEQLALQERIASQAAGADSKPGQSFGGSGLRLCSINKRADTIDNKGLRLSFSTGVTDQPSLQVECEEAHPFFVKDKGWSSINPTLTYDRYGIPCNVLSELDLCLPPDHPDANPTDDVFHTIQGFELTPQDHSAVFALSSMAKQKRDSDSTSSPQSGSGSQTKKRQLKEEEGKKPKRPMNAFLLFAKRHRVTLTQDHPGKDNRAISVILGEMWKNMKEEEKLKYEEEARVLAEKQKQKHPNCWKRKKALFSRVDVPDLVCPSQDTLALTSARCIVGQHPSPMHPPTPHPPQGAKLSEHACNEGETTQFLFYRDRGPVNRQTEQTTVDVMESEKN</sequence>
<feature type="compositionally biased region" description="Polar residues" evidence="15">
    <location>
        <begin position="196"/>
        <end position="207"/>
    </location>
</feature>
<dbReference type="PROSITE" id="PS50118">
    <property type="entry name" value="HMG_BOX_2"/>
    <property type="match status" value="1"/>
</dbReference>
<dbReference type="GO" id="GO:0000978">
    <property type="term" value="F:RNA polymerase II cis-regulatory region sequence-specific DNA binding"/>
    <property type="evidence" value="ECO:0007669"/>
    <property type="project" value="TreeGrafter"/>
</dbReference>
<keyword evidence="9 14" id="KW-0539">Nucleus</keyword>
<keyword evidence="6" id="KW-0805">Transcription regulation</keyword>
<dbReference type="Pfam" id="PF00505">
    <property type="entry name" value="HMG_box"/>
    <property type="match status" value="1"/>
</dbReference>
<feature type="region of interest" description="Disordered" evidence="15">
    <location>
        <begin position="193"/>
        <end position="241"/>
    </location>
</feature>
<evidence type="ECO:0000256" key="2">
    <source>
        <dbReference type="ARBA" id="ARBA00017229"/>
    </source>
</evidence>
<dbReference type="PROSITE" id="PS50157">
    <property type="entry name" value="ZINC_FINGER_C2H2_2"/>
    <property type="match status" value="1"/>
</dbReference>
<proteinExistence type="predicted"/>
<comment type="subcellular location">
    <subcellularLocation>
        <location evidence="1">Nucleus</location>
    </subcellularLocation>
</comment>
<dbReference type="GO" id="GO:0005634">
    <property type="term" value="C:nucleus"/>
    <property type="evidence" value="ECO:0007669"/>
    <property type="project" value="UniProtKB-SubCell"/>
</dbReference>
<evidence type="ECO:0000313" key="20">
    <source>
        <dbReference type="Proteomes" id="UP000005408"/>
    </source>
</evidence>
<dbReference type="EnsemblMetazoa" id="G28322.1">
    <property type="protein sequence ID" value="G28322.1:cds"/>
    <property type="gene ID" value="G28322"/>
</dbReference>
<evidence type="ECO:0000256" key="6">
    <source>
        <dbReference type="ARBA" id="ARBA00023015"/>
    </source>
</evidence>
<evidence type="ECO:0000313" key="19">
    <source>
        <dbReference type="EnsemblMetazoa" id="G28322.1:cds"/>
    </source>
</evidence>
<evidence type="ECO:0000256" key="12">
    <source>
        <dbReference type="ARBA" id="ARBA00030708"/>
    </source>
</evidence>
<feature type="compositionally biased region" description="Polar residues" evidence="15">
    <location>
        <begin position="109"/>
        <end position="128"/>
    </location>
</feature>
<keyword evidence="5" id="KW-0832">Ubl conjugation</keyword>
<dbReference type="GO" id="GO:0016055">
    <property type="term" value="P:Wnt signaling pathway"/>
    <property type="evidence" value="ECO:0007669"/>
    <property type="project" value="UniProtKB-KW"/>
</dbReference>
<evidence type="ECO:0000256" key="14">
    <source>
        <dbReference type="PROSITE-ProRule" id="PRU00267"/>
    </source>
</evidence>
<evidence type="ECO:0000256" key="9">
    <source>
        <dbReference type="ARBA" id="ARBA00023242"/>
    </source>
</evidence>
<dbReference type="PANTHER" id="PTHR15499">
    <property type="entry name" value="HMG BOX-CONTAINING PROTEIN 1"/>
    <property type="match status" value="1"/>
</dbReference>
<feature type="compositionally biased region" description="Polar residues" evidence="15">
    <location>
        <begin position="222"/>
        <end position="241"/>
    </location>
</feature>
<dbReference type="SUPFAM" id="SSF57667">
    <property type="entry name" value="beta-beta-alpha zinc fingers"/>
    <property type="match status" value="1"/>
</dbReference>
<dbReference type="AlphaFoldDB" id="A0A8W8LJP3"/>
<keyword evidence="4" id="KW-0879">Wnt signaling pathway</keyword>
<feature type="domain" description="C2H2-type" evidence="17">
    <location>
        <begin position="64"/>
        <end position="94"/>
    </location>
</feature>
<dbReference type="InterPro" id="IPR013087">
    <property type="entry name" value="Znf_C2H2_type"/>
</dbReference>
<evidence type="ECO:0000256" key="8">
    <source>
        <dbReference type="ARBA" id="ARBA00023163"/>
    </source>
</evidence>
<evidence type="ECO:0000256" key="3">
    <source>
        <dbReference type="ARBA" id="ARBA00022491"/>
    </source>
</evidence>
<keyword evidence="7 14" id="KW-0238">DNA-binding</keyword>
<feature type="region of interest" description="Disordered" evidence="15">
    <location>
        <begin position="419"/>
        <end position="458"/>
    </location>
</feature>
<dbReference type="InterPro" id="IPR003652">
    <property type="entry name" value="Ataxin_AXH_dom"/>
</dbReference>
<reference evidence="19" key="1">
    <citation type="submission" date="2022-08" db="UniProtKB">
        <authorList>
            <consortium name="EnsemblMetazoa"/>
        </authorList>
    </citation>
    <scope>IDENTIFICATION</scope>
    <source>
        <strain evidence="19">05x7-T-G4-1.051#20</strain>
    </source>
</reference>
<dbReference type="Gene3D" id="1.10.30.10">
    <property type="entry name" value="High mobility group box domain"/>
    <property type="match status" value="1"/>
</dbReference>
<keyword evidence="20" id="KW-1185">Reference proteome</keyword>